<evidence type="ECO:0000313" key="1">
    <source>
        <dbReference type="EMBL" id="KAJ1900404.1"/>
    </source>
</evidence>
<dbReference type="EMBL" id="JANBPG010000082">
    <property type="protein sequence ID" value="KAJ1900404.1"/>
    <property type="molecule type" value="Genomic_DNA"/>
</dbReference>
<sequence>MDVSTNSATIGRRSQNEAMRDLRARLASDTSTSTSTSTGTSTSNTSVVSASASAEPDEASAPSADSASDSSDTEDIDRGTAIITVYNLLSNLGDLNHSNRQAAEDLMQQFNSLQIQVNRANGSGSSFSSVAAAEPAGRSRSAFHTPLGDYTKCMEAAVQTDLDVGALSERAGRLAEENQVLRADVALLMQSLKEQQGMARDYESALAKALGALRAAAFESHVDVGSVQEKCRVLLQSESVLNAHLAEENADLRGALSDAAAAIRAAMDAGGHSDNSSAVL</sequence>
<proteinExistence type="predicted"/>
<protein>
    <submittedName>
        <fullName evidence="1">Uncharacterized protein</fullName>
    </submittedName>
</protein>
<accession>A0ACC1IT26</accession>
<reference evidence="1" key="1">
    <citation type="submission" date="2022-07" db="EMBL/GenBank/DDBJ databases">
        <title>Phylogenomic reconstructions and comparative analyses of Kickxellomycotina fungi.</title>
        <authorList>
            <person name="Reynolds N.K."/>
            <person name="Stajich J.E."/>
            <person name="Barry K."/>
            <person name="Grigoriev I.V."/>
            <person name="Crous P."/>
            <person name="Smith M.E."/>
        </authorList>
    </citation>
    <scope>NUCLEOTIDE SEQUENCE</scope>
    <source>
        <strain evidence="1">Benny 63K</strain>
    </source>
</reference>
<dbReference type="Proteomes" id="UP001150581">
    <property type="component" value="Unassembled WGS sequence"/>
</dbReference>
<gene>
    <name evidence="1" type="ORF">LPJ66_001489</name>
</gene>
<organism evidence="1 2">
    <name type="scientific">Kickxella alabastrina</name>
    <dbReference type="NCBI Taxonomy" id="61397"/>
    <lineage>
        <taxon>Eukaryota</taxon>
        <taxon>Fungi</taxon>
        <taxon>Fungi incertae sedis</taxon>
        <taxon>Zoopagomycota</taxon>
        <taxon>Kickxellomycotina</taxon>
        <taxon>Kickxellomycetes</taxon>
        <taxon>Kickxellales</taxon>
        <taxon>Kickxellaceae</taxon>
        <taxon>Kickxella</taxon>
    </lineage>
</organism>
<name>A0ACC1IT26_9FUNG</name>
<keyword evidence="2" id="KW-1185">Reference proteome</keyword>
<evidence type="ECO:0000313" key="2">
    <source>
        <dbReference type="Proteomes" id="UP001150581"/>
    </source>
</evidence>
<comment type="caution">
    <text evidence="1">The sequence shown here is derived from an EMBL/GenBank/DDBJ whole genome shotgun (WGS) entry which is preliminary data.</text>
</comment>